<evidence type="ECO:0000313" key="3">
    <source>
        <dbReference type="Proteomes" id="UP000252519"/>
    </source>
</evidence>
<name>A0A368G481_ANCCA</name>
<dbReference type="AlphaFoldDB" id="A0A368G481"/>
<evidence type="ECO:0000313" key="2">
    <source>
        <dbReference type="EMBL" id="RCN37810.1"/>
    </source>
</evidence>
<protein>
    <submittedName>
        <fullName evidence="2">Uncharacterized protein</fullName>
    </submittedName>
</protein>
<feature type="signal peptide" evidence="1">
    <location>
        <begin position="1"/>
        <end position="18"/>
    </location>
</feature>
<dbReference type="Gene3D" id="2.40.50.780">
    <property type="match status" value="1"/>
</dbReference>
<reference evidence="2 3" key="1">
    <citation type="submission" date="2014-10" db="EMBL/GenBank/DDBJ databases">
        <title>Draft genome of the hookworm Ancylostoma caninum.</title>
        <authorList>
            <person name="Mitreva M."/>
        </authorList>
    </citation>
    <scope>NUCLEOTIDE SEQUENCE [LARGE SCALE GENOMIC DNA]</scope>
    <source>
        <strain evidence="2 3">Baltimore</strain>
    </source>
</reference>
<dbReference type="EMBL" id="JOJR01000441">
    <property type="protein sequence ID" value="RCN37810.1"/>
    <property type="molecule type" value="Genomic_DNA"/>
</dbReference>
<dbReference type="OrthoDB" id="5900492at2759"/>
<dbReference type="Pfam" id="PF21556">
    <property type="entry name" value="AceES-2"/>
    <property type="match status" value="1"/>
</dbReference>
<sequence length="145" mass="17284">MKVLFFLFLLHLIEIASQCRKRGAIIKEDLENALFVAKFQVERFGKTVPQTSRFDIYYLDYSAFYFSHHDLEYTKRYAPRIISINKLYKCPPLVKGKFYVIGCRLYKGHTCHFVREFDNITKTEEKLIRSMGISANYNYLAWHAY</sequence>
<dbReference type="Proteomes" id="UP000252519">
    <property type="component" value="Unassembled WGS sequence"/>
</dbReference>
<comment type="caution">
    <text evidence="2">The sequence shown here is derived from an EMBL/GenBank/DDBJ whole genome shotgun (WGS) entry which is preliminary data.</text>
</comment>
<dbReference type="InterPro" id="IPR049084">
    <property type="entry name" value="AceES-2"/>
</dbReference>
<accession>A0A368G481</accession>
<evidence type="ECO:0000256" key="1">
    <source>
        <dbReference type="SAM" id="SignalP"/>
    </source>
</evidence>
<keyword evidence="3" id="KW-1185">Reference proteome</keyword>
<feature type="chain" id="PRO_5016951212" evidence="1">
    <location>
        <begin position="19"/>
        <end position="145"/>
    </location>
</feature>
<organism evidence="2 3">
    <name type="scientific">Ancylostoma caninum</name>
    <name type="common">Dog hookworm</name>
    <dbReference type="NCBI Taxonomy" id="29170"/>
    <lineage>
        <taxon>Eukaryota</taxon>
        <taxon>Metazoa</taxon>
        <taxon>Ecdysozoa</taxon>
        <taxon>Nematoda</taxon>
        <taxon>Chromadorea</taxon>
        <taxon>Rhabditida</taxon>
        <taxon>Rhabditina</taxon>
        <taxon>Rhabditomorpha</taxon>
        <taxon>Strongyloidea</taxon>
        <taxon>Ancylostomatidae</taxon>
        <taxon>Ancylostomatinae</taxon>
        <taxon>Ancylostoma</taxon>
    </lineage>
</organism>
<keyword evidence="1" id="KW-0732">Signal</keyword>
<gene>
    <name evidence="2" type="ORF">ANCCAN_16287</name>
</gene>
<proteinExistence type="predicted"/>